<dbReference type="EMBL" id="OV170225">
    <property type="protein sequence ID" value="CAH0725510.1"/>
    <property type="molecule type" value="Genomic_DNA"/>
</dbReference>
<dbReference type="Proteomes" id="UP000838878">
    <property type="component" value="Chromosome 5"/>
</dbReference>
<name>A0A8J9VFM2_9NEOP</name>
<accession>A0A8J9VFM2</accession>
<evidence type="ECO:0000313" key="2">
    <source>
        <dbReference type="EMBL" id="CAH0725510.1"/>
    </source>
</evidence>
<evidence type="ECO:0000313" key="3">
    <source>
        <dbReference type="Proteomes" id="UP000838878"/>
    </source>
</evidence>
<dbReference type="OrthoDB" id="7361594at2759"/>
<keyword evidence="1" id="KW-0812">Transmembrane</keyword>
<gene>
    <name evidence="2" type="ORF">BINO364_LOCUS11086</name>
</gene>
<reference evidence="2" key="1">
    <citation type="submission" date="2021-12" db="EMBL/GenBank/DDBJ databases">
        <authorList>
            <person name="Martin H S."/>
        </authorList>
    </citation>
    <scope>NUCLEOTIDE SEQUENCE</scope>
</reference>
<organism evidence="2 3">
    <name type="scientific">Brenthis ino</name>
    <name type="common">lesser marbled fritillary</name>
    <dbReference type="NCBI Taxonomy" id="405034"/>
    <lineage>
        <taxon>Eukaryota</taxon>
        <taxon>Metazoa</taxon>
        <taxon>Ecdysozoa</taxon>
        <taxon>Arthropoda</taxon>
        <taxon>Hexapoda</taxon>
        <taxon>Insecta</taxon>
        <taxon>Pterygota</taxon>
        <taxon>Neoptera</taxon>
        <taxon>Endopterygota</taxon>
        <taxon>Lepidoptera</taxon>
        <taxon>Glossata</taxon>
        <taxon>Ditrysia</taxon>
        <taxon>Papilionoidea</taxon>
        <taxon>Nymphalidae</taxon>
        <taxon>Heliconiinae</taxon>
        <taxon>Argynnini</taxon>
        <taxon>Brenthis</taxon>
    </lineage>
</organism>
<keyword evidence="1" id="KW-1133">Transmembrane helix</keyword>
<keyword evidence="1" id="KW-0472">Membrane</keyword>
<keyword evidence="3" id="KW-1185">Reference proteome</keyword>
<sequence>MILPLPDSLIYLLQLKETLKMEFYGKLTVFILILNFLAIFGRSLDRIQDGQDHNLVGHNVEKRSIGYIEGDDSDIFQQEYENAFERPHRIRVLPGFLH</sequence>
<feature type="transmembrane region" description="Helical" evidence="1">
    <location>
        <begin position="23"/>
        <end position="41"/>
    </location>
</feature>
<feature type="non-terminal residue" evidence="2">
    <location>
        <position position="98"/>
    </location>
</feature>
<evidence type="ECO:0000256" key="1">
    <source>
        <dbReference type="SAM" id="Phobius"/>
    </source>
</evidence>
<dbReference type="AlphaFoldDB" id="A0A8J9VFM2"/>
<proteinExistence type="predicted"/>
<protein>
    <submittedName>
        <fullName evidence="2">Uncharacterized protein</fullName>
    </submittedName>
</protein>